<reference evidence="2 3" key="1">
    <citation type="submission" date="2024-05" db="EMBL/GenBank/DDBJ databases">
        <authorList>
            <person name="Haq I."/>
            <person name="Ullah Z."/>
            <person name="Ahmad R."/>
            <person name="Li M."/>
            <person name="Tong Y."/>
        </authorList>
    </citation>
    <scope>NUCLEOTIDE SEQUENCE [LARGE SCALE GENOMIC DNA]</scope>
    <source>
        <strain evidence="2 3">16A2E</strain>
    </source>
</reference>
<dbReference type="Pfam" id="PF01464">
    <property type="entry name" value="SLT"/>
    <property type="match status" value="1"/>
</dbReference>
<dbReference type="InterPro" id="IPR023346">
    <property type="entry name" value="Lysozyme-like_dom_sf"/>
</dbReference>
<comment type="caution">
    <text evidence="2">The sequence shown here is derived from an EMBL/GenBank/DDBJ whole genome shotgun (WGS) entry which is preliminary data.</text>
</comment>
<feature type="domain" description="Transglycosylase SLT" evidence="1">
    <location>
        <begin position="91"/>
        <end position="198"/>
    </location>
</feature>
<evidence type="ECO:0000259" key="1">
    <source>
        <dbReference type="Pfam" id="PF01464"/>
    </source>
</evidence>
<keyword evidence="3" id="KW-1185">Reference proteome</keyword>
<dbReference type="PANTHER" id="PTHR37423">
    <property type="entry name" value="SOLUBLE LYTIC MUREIN TRANSGLYCOSYLASE-RELATED"/>
    <property type="match status" value="1"/>
</dbReference>
<dbReference type="EMBL" id="JBDIML010000001">
    <property type="protein sequence ID" value="MEN2765610.1"/>
    <property type="molecule type" value="Genomic_DNA"/>
</dbReference>
<protein>
    <submittedName>
        <fullName evidence="2">Lytic transglycosylase domain-containing protein</fullName>
        <ecNumber evidence="2">4.2.2.n1</ecNumber>
    </submittedName>
</protein>
<keyword evidence="2" id="KW-0456">Lyase</keyword>
<dbReference type="InterPro" id="IPR008258">
    <property type="entry name" value="Transglycosylase_SLT_dom_1"/>
</dbReference>
<dbReference type="CDD" id="cd00254">
    <property type="entry name" value="LT-like"/>
    <property type="match status" value="1"/>
</dbReference>
<dbReference type="RefSeq" id="WP_345823086.1">
    <property type="nucleotide sequence ID" value="NZ_JBDIML010000001.1"/>
</dbReference>
<proteinExistence type="predicted"/>
<dbReference type="Proteomes" id="UP001444625">
    <property type="component" value="Unassembled WGS sequence"/>
</dbReference>
<dbReference type="PANTHER" id="PTHR37423:SF2">
    <property type="entry name" value="MEMBRANE-BOUND LYTIC MUREIN TRANSGLYCOSYLASE C"/>
    <property type="match status" value="1"/>
</dbReference>
<organism evidence="2 3">
    <name type="scientific">Ornithinibacillus xuwenensis</name>
    <dbReference type="NCBI Taxonomy" id="3144668"/>
    <lineage>
        <taxon>Bacteria</taxon>
        <taxon>Bacillati</taxon>
        <taxon>Bacillota</taxon>
        <taxon>Bacilli</taxon>
        <taxon>Bacillales</taxon>
        <taxon>Bacillaceae</taxon>
        <taxon>Ornithinibacillus</taxon>
    </lineage>
</organism>
<dbReference type="SUPFAM" id="SSF53955">
    <property type="entry name" value="Lysozyme-like"/>
    <property type="match status" value="1"/>
</dbReference>
<gene>
    <name evidence="2" type="ORF">ABC228_00275</name>
</gene>
<evidence type="ECO:0000313" key="3">
    <source>
        <dbReference type="Proteomes" id="UP001444625"/>
    </source>
</evidence>
<evidence type="ECO:0000313" key="2">
    <source>
        <dbReference type="EMBL" id="MEN2765610.1"/>
    </source>
</evidence>
<name>A0ABU9XC46_9BACI</name>
<sequence length="208" mass="23024">MDIKYLQMLMQYQAMSIMSSNNGSLSSYSPMVDMAFKQILESKMSVPNTTMTTTNQTYSSSLPYSYMNTINSGIGQASTVKASTDEYNDFIVEASSKYGVDEKLIHSVIRTESNYNQFAKSSAGAQGLMQLMPTTARGLGVINSYDAQQNINGGTKYLRQMLDRYNGNIEMALAAYNAGPGNVDKYQGIPPFKETQNYVKKVLQSYLA</sequence>
<dbReference type="EC" id="4.2.2.n1" evidence="2"/>
<accession>A0ABU9XC46</accession>
<dbReference type="Gene3D" id="1.10.530.10">
    <property type="match status" value="1"/>
</dbReference>
<dbReference type="GO" id="GO:0016829">
    <property type="term" value="F:lyase activity"/>
    <property type="evidence" value="ECO:0007669"/>
    <property type="project" value="UniProtKB-KW"/>
</dbReference>